<comment type="caution">
    <text evidence="1">The sequence shown here is derived from an EMBL/GenBank/DDBJ whole genome shotgun (WGS) entry which is preliminary data.</text>
</comment>
<name>A0A8S1T4X5_PAROT</name>
<accession>A0A8S1T4X5</accession>
<dbReference type="EMBL" id="CAJJDP010000019">
    <property type="protein sequence ID" value="CAD8146656.1"/>
    <property type="molecule type" value="Genomic_DNA"/>
</dbReference>
<gene>
    <name evidence="1" type="ORF">POCTA_138.1.T0190014</name>
</gene>
<organism evidence="1 2">
    <name type="scientific">Paramecium octaurelia</name>
    <dbReference type="NCBI Taxonomy" id="43137"/>
    <lineage>
        <taxon>Eukaryota</taxon>
        <taxon>Sar</taxon>
        <taxon>Alveolata</taxon>
        <taxon>Ciliophora</taxon>
        <taxon>Intramacronucleata</taxon>
        <taxon>Oligohymenophorea</taxon>
        <taxon>Peniculida</taxon>
        <taxon>Parameciidae</taxon>
        <taxon>Paramecium</taxon>
    </lineage>
</organism>
<dbReference type="AlphaFoldDB" id="A0A8S1T4X5"/>
<dbReference type="Proteomes" id="UP000683925">
    <property type="component" value="Unassembled WGS sequence"/>
</dbReference>
<sequence length="132" mass="15500">MQCEFIFKESINLASIYQLRTNLLKPSYEVSIYEMEQAETILFMETQDAFYQMGVVSRRISKLIFQFHLFGGIFHFKIKKKVSSDHLKEQSFIPLLQLDEVQISILKLVILMFQSQVKGVNYAKGKKKFYGN</sequence>
<evidence type="ECO:0000313" key="2">
    <source>
        <dbReference type="Proteomes" id="UP000683925"/>
    </source>
</evidence>
<proteinExistence type="predicted"/>
<keyword evidence="2" id="KW-1185">Reference proteome</keyword>
<evidence type="ECO:0000313" key="1">
    <source>
        <dbReference type="EMBL" id="CAD8146656.1"/>
    </source>
</evidence>
<protein>
    <submittedName>
        <fullName evidence="1">Uncharacterized protein</fullName>
    </submittedName>
</protein>
<reference evidence="1" key="1">
    <citation type="submission" date="2021-01" db="EMBL/GenBank/DDBJ databases">
        <authorList>
            <consortium name="Genoscope - CEA"/>
            <person name="William W."/>
        </authorList>
    </citation>
    <scope>NUCLEOTIDE SEQUENCE</scope>
</reference>